<dbReference type="EMBL" id="CP065748">
    <property type="protein sequence ID" value="QPS78970.1"/>
    <property type="molecule type" value="Genomic_DNA"/>
</dbReference>
<dbReference type="Proteomes" id="UP000595064">
    <property type="component" value="Chromosome"/>
</dbReference>
<keyword evidence="1" id="KW-0472">Membrane</keyword>
<proteinExistence type="predicted"/>
<evidence type="ECO:0000313" key="4">
    <source>
        <dbReference type="Proteomes" id="UP000183417"/>
    </source>
</evidence>
<protein>
    <submittedName>
        <fullName evidence="2">DUF2905 domain-containing protein</fullName>
    </submittedName>
</protein>
<dbReference type="InterPro" id="IPR021320">
    <property type="entry name" value="DUF2905"/>
</dbReference>
<dbReference type="Proteomes" id="UP000183417">
    <property type="component" value="Unassembled WGS sequence"/>
</dbReference>
<name>A0A1H3EDT8_9BURK</name>
<accession>A0A1H3EDT8</accession>
<dbReference type="Pfam" id="PF11146">
    <property type="entry name" value="DUF2905"/>
    <property type="match status" value="1"/>
</dbReference>
<dbReference type="KEGG" id="dla:I6G47_18280"/>
<sequence>MIRWLLVIFLALLLFNGLHAWLERIGLGRLPGDFRFRLFGRVIFLPIASTVLLSVIAALIAKLV</sequence>
<reference evidence="2 5" key="2">
    <citation type="submission" date="2020-12" db="EMBL/GenBank/DDBJ databases">
        <title>FDA dAtabase for Regulatory Grade micrObial Sequences (FDA-ARGOS): Supporting development and validation of Infectious Disease Dx tests.</title>
        <authorList>
            <person name="Sproer C."/>
            <person name="Gronow S."/>
            <person name="Severitt S."/>
            <person name="Schroder I."/>
            <person name="Tallon L."/>
            <person name="Sadzewicz L."/>
            <person name="Zhao X."/>
            <person name="Boylan J."/>
            <person name="Ott S."/>
            <person name="Bowen H."/>
            <person name="Vavikolanu K."/>
            <person name="Mehta A."/>
            <person name="Aluvathingal J."/>
            <person name="Nadendla S."/>
            <person name="Lowell S."/>
            <person name="Myers T."/>
            <person name="Yan Y."/>
            <person name="Sichtig H."/>
        </authorList>
    </citation>
    <scope>NUCLEOTIDE SEQUENCE [LARGE SCALE GENOMIC DNA]</scope>
    <source>
        <strain evidence="2 5">FDAARGOS_890</strain>
    </source>
</reference>
<evidence type="ECO:0000313" key="2">
    <source>
        <dbReference type="EMBL" id="QPS78970.1"/>
    </source>
</evidence>
<dbReference type="AlphaFoldDB" id="A0A1H3EDT8"/>
<keyword evidence="1" id="KW-1133">Transmembrane helix</keyword>
<evidence type="ECO:0000313" key="3">
    <source>
        <dbReference type="EMBL" id="SDX76787.1"/>
    </source>
</evidence>
<gene>
    <name evidence="2" type="ORF">I6G47_18280</name>
    <name evidence="3" type="ORF">SAMN05421547_101152</name>
</gene>
<feature type="transmembrane region" description="Helical" evidence="1">
    <location>
        <begin position="36"/>
        <end position="61"/>
    </location>
</feature>
<dbReference type="RefSeq" id="WP_012203183.1">
    <property type="nucleotide sequence ID" value="NZ_AP025556.1"/>
</dbReference>
<dbReference type="GeneID" id="94694963"/>
<evidence type="ECO:0000256" key="1">
    <source>
        <dbReference type="SAM" id="Phobius"/>
    </source>
</evidence>
<dbReference type="EMBL" id="FNPE01000001">
    <property type="protein sequence ID" value="SDX76787.1"/>
    <property type="molecule type" value="Genomic_DNA"/>
</dbReference>
<organism evidence="3 4">
    <name type="scientific">Delftia lacustris</name>
    <dbReference type="NCBI Taxonomy" id="558537"/>
    <lineage>
        <taxon>Bacteria</taxon>
        <taxon>Pseudomonadati</taxon>
        <taxon>Pseudomonadota</taxon>
        <taxon>Betaproteobacteria</taxon>
        <taxon>Burkholderiales</taxon>
        <taxon>Comamonadaceae</taxon>
        <taxon>Delftia</taxon>
    </lineage>
</organism>
<keyword evidence="1" id="KW-0812">Transmembrane</keyword>
<keyword evidence="5" id="KW-1185">Reference proteome</keyword>
<reference evidence="3 4" key="1">
    <citation type="submission" date="2016-10" db="EMBL/GenBank/DDBJ databases">
        <authorList>
            <person name="de Groot N.N."/>
        </authorList>
    </citation>
    <scope>NUCLEOTIDE SEQUENCE [LARGE SCALE GENOMIC DNA]</scope>
    <source>
        <strain evidence="3 4">LMG 24775</strain>
    </source>
</reference>
<evidence type="ECO:0000313" key="5">
    <source>
        <dbReference type="Proteomes" id="UP000595064"/>
    </source>
</evidence>